<proteinExistence type="predicted"/>
<feature type="signal peptide" evidence="1">
    <location>
        <begin position="1"/>
        <end position="21"/>
    </location>
</feature>
<dbReference type="AlphaFoldDB" id="A0A7Y0AWE1"/>
<dbReference type="RefSeq" id="WP_169590358.1">
    <property type="nucleotide sequence ID" value="NZ_JABBGK010000002.1"/>
</dbReference>
<dbReference type="Proteomes" id="UP000541470">
    <property type="component" value="Unassembled WGS sequence"/>
</dbReference>
<reference evidence="2 3" key="1">
    <citation type="submission" date="2020-04" db="EMBL/GenBank/DDBJ databases">
        <title>Rhizobium sp. S-51 isolated from soil.</title>
        <authorList>
            <person name="Dahal R.H."/>
        </authorList>
    </citation>
    <scope>NUCLEOTIDE SEQUENCE [LARGE SCALE GENOMIC DNA]</scope>
    <source>
        <strain evidence="2 3">S-51</strain>
    </source>
</reference>
<accession>A0A7Y0AWE1</accession>
<feature type="chain" id="PRO_5030848480" evidence="1">
    <location>
        <begin position="22"/>
        <end position="155"/>
    </location>
</feature>
<evidence type="ECO:0000256" key="1">
    <source>
        <dbReference type="SAM" id="SignalP"/>
    </source>
</evidence>
<name>A0A7Y0AWE1_9HYPH</name>
<organism evidence="2 3">
    <name type="scientific">Rhizobium terricola</name>
    <dbReference type="NCBI Taxonomy" id="2728849"/>
    <lineage>
        <taxon>Bacteria</taxon>
        <taxon>Pseudomonadati</taxon>
        <taxon>Pseudomonadota</taxon>
        <taxon>Alphaproteobacteria</taxon>
        <taxon>Hyphomicrobiales</taxon>
        <taxon>Rhizobiaceae</taxon>
        <taxon>Rhizobium/Agrobacterium group</taxon>
        <taxon>Rhizobium</taxon>
    </lineage>
</organism>
<dbReference type="EMBL" id="JABBGK010000002">
    <property type="protein sequence ID" value="NML74691.1"/>
    <property type="molecule type" value="Genomic_DNA"/>
</dbReference>
<evidence type="ECO:0000313" key="2">
    <source>
        <dbReference type="EMBL" id="NML74691.1"/>
    </source>
</evidence>
<evidence type="ECO:0000313" key="3">
    <source>
        <dbReference type="Proteomes" id="UP000541470"/>
    </source>
</evidence>
<gene>
    <name evidence="2" type="ORF">HHL25_11200</name>
</gene>
<sequence length="155" mass="16750">MRALVLSLAVAIAVGAPPASAAVGIYCAASDDVLKLSIESGFSARDGRKLVHFRGIADVLAEKAPAAFHNLKLNSGMLKQSWVDNDELRLQIYTDTRSAEPFEIFELSILTTASGKNPHRLTGRYLLRLSAADTKKTAPRDIVLSHEAAVFCDIK</sequence>
<keyword evidence="3" id="KW-1185">Reference proteome</keyword>
<protein>
    <submittedName>
        <fullName evidence="2">Uncharacterized protein</fullName>
    </submittedName>
</protein>
<keyword evidence="1" id="KW-0732">Signal</keyword>
<comment type="caution">
    <text evidence="2">The sequence shown here is derived from an EMBL/GenBank/DDBJ whole genome shotgun (WGS) entry which is preliminary data.</text>
</comment>